<dbReference type="PANTHER" id="PTHR43281:SF1">
    <property type="entry name" value="FARNESYL DIPHOSPHATE SYNTHASE"/>
    <property type="match status" value="1"/>
</dbReference>
<dbReference type="PROSITE" id="PS00444">
    <property type="entry name" value="POLYPRENYL_SYNTHASE_2"/>
    <property type="match status" value="1"/>
</dbReference>
<organism evidence="13 14">
    <name type="scientific">Candidatus Limivivens intestinipullorum</name>
    <dbReference type="NCBI Taxonomy" id="2840858"/>
    <lineage>
        <taxon>Bacteria</taxon>
        <taxon>Bacillati</taxon>
        <taxon>Bacillota</taxon>
        <taxon>Clostridia</taxon>
        <taxon>Lachnospirales</taxon>
        <taxon>Lachnospiraceae</taxon>
        <taxon>Lachnospiraceae incertae sedis</taxon>
        <taxon>Candidatus Limivivens</taxon>
    </lineage>
</organism>
<evidence type="ECO:0000256" key="5">
    <source>
        <dbReference type="ARBA" id="ARBA00022679"/>
    </source>
</evidence>
<comment type="caution">
    <text evidence="13">The sequence shown here is derived from an EMBL/GenBank/DDBJ whole genome shotgun (WGS) entry which is preliminary data.</text>
</comment>
<dbReference type="InterPro" id="IPR033749">
    <property type="entry name" value="Polyprenyl_synt_CS"/>
</dbReference>
<keyword evidence="6" id="KW-0479">Metal-binding</keyword>
<keyword evidence="7" id="KW-0460">Magnesium</keyword>
<dbReference type="InterPro" id="IPR008949">
    <property type="entry name" value="Isoprenoid_synthase_dom_sf"/>
</dbReference>
<evidence type="ECO:0000313" key="14">
    <source>
        <dbReference type="Proteomes" id="UP000823935"/>
    </source>
</evidence>
<evidence type="ECO:0000313" key="13">
    <source>
        <dbReference type="EMBL" id="HIS30864.1"/>
    </source>
</evidence>
<keyword evidence="8" id="KW-0414">Isoprene biosynthesis</keyword>
<evidence type="ECO:0000256" key="1">
    <source>
        <dbReference type="ARBA" id="ARBA00001946"/>
    </source>
</evidence>
<evidence type="ECO:0000256" key="12">
    <source>
        <dbReference type="RuleBase" id="RU004466"/>
    </source>
</evidence>
<reference evidence="13" key="2">
    <citation type="journal article" date="2021" name="PeerJ">
        <title>Extensive microbial diversity within the chicken gut microbiome revealed by metagenomics and culture.</title>
        <authorList>
            <person name="Gilroy R."/>
            <person name="Ravi A."/>
            <person name="Getino M."/>
            <person name="Pursley I."/>
            <person name="Horton D.L."/>
            <person name="Alikhan N.F."/>
            <person name="Baker D."/>
            <person name="Gharbi K."/>
            <person name="Hall N."/>
            <person name="Watson M."/>
            <person name="Adriaenssens E.M."/>
            <person name="Foster-Nyarko E."/>
            <person name="Jarju S."/>
            <person name="Secka A."/>
            <person name="Antonio M."/>
            <person name="Oren A."/>
            <person name="Chaudhuri R.R."/>
            <person name="La Ragione R."/>
            <person name="Hildebrand F."/>
            <person name="Pallen M.J."/>
        </authorList>
    </citation>
    <scope>NUCLEOTIDE SEQUENCE</scope>
    <source>
        <strain evidence="13">CHK190-19873</strain>
    </source>
</reference>
<evidence type="ECO:0000256" key="2">
    <source>
        <dbReference type="ARBA" id="ARBA00006706"/>
    </source>
</evidence>
<evidence type="ECO:0000256" key="8">
    <source>
        <dbReference type="ARBA" id="ARBA00023229"/>
    </source>
</evidence>
<dbReference type="CDD" id="cd00685">
    <property type="entry name" value="Trans_IPPS_HT"/>
    <property type="match status" value="1"/>
</dbReference>
<evidence type="ECO:0000256" key="11">
    <source>
        <dbReference type="ARBA" id="ARBA00049399"/>
    </source>
</evidence>
<dbReference type="PANTHER" id="PTHR43281">
    <property type="entry name" value="FARNESYL DIPHOSPHATE SYNTHASE"/>
    <property type="match status" value="1"/>
</dbReference>
<sequence>MNFNEELACRTRQAETIIGVYLPKAEGFQKTLLEAMNYSMTAGGKRLRPILLQASYEMFGGKGRVQEPFMAAIEMIHTHSLIHDDLPAIDNDDYRRGKKTTHVVFGEAMGILAGDALLNLAYETALRAFDLEPENPGVPRALRILAKKTGAMGMLGGQSVDVQYEGAAPDRDRIDFIYRLKTSALMEAPLMVGAALAQAGPEAVDACEAIGRDVGLAFQIRDDILDVTSTTQALGKPVKSDEKNKKATYVTLEGISRAEEDVKRISERALKTLDALHVSGGFLRELIWDLVSREK</sequence>
<dbReference type="NCBIfam" id="NF045485">
    <property type="entry name" value="FPPsyn"/>
    <property type="match status" value="1"/>
</dbReference>
<dbReference type="Pfam" id="PF00348">
    <property type="entry name" value="polyprenyl_synt"/>
    <property type="match status" value="1"/>
</dbReference>
<dbReference type="GO" id="GO:0004337">
    <property type="term" value="F:(2E,6E)-farnesyl diphosphate synthase activity"/>
    <property type="evidence" value="ECO:0007669"/>
    <property type="project" value="UniProtKB-EC"/>
</dbReference>
<comment type="cofactor">
    <cofactor evidence="1">
        <name>Mg(2+)</name>
        <dbReference type="ChEBI" id="CHEBI:18420"/>
    </cofactor>
</comment>
<dbReference type="Gene3D" id="1.10.600.10">
    <property type="entry name" value="Farnesyl Diphosphate Synthase"/>
    <property type="match status" value="1"/>
</dbReference>
<reference evidence="13" key="1">
    <citation type="submission" date="2020-10" db="EMBL/GenBank/DDBJ databases">
        <authorList>
            <person name="Gilroy R."/>
        </authorList>
    </citation>
    <scope>NUCLEOTIDE SEQUENCE</scope>
    <source>
        <strain evidence="13">CHK190-19873</strain>
    </source>
</reference>
<keyword evidence="5 12" id="KW-0808">Transferase</keyword>
<dbReference type="InterPro" id="IPR000092">
    <property type="entry name" value="Polyprenyl_synt"/>
</dbReference>
<proteinExistence type="inferred from homology"/>
<evidence type="ECO:0000256" key="4">
    <source>
        <dbReference type="ARBA" id="ARBA00015100"/>
    </source>
</evidence>
<dbReference type="GO" id="GO:0005737">
    <property type="term" value="C:cytoplasm"/>
    <property type="evidence" value="ECO:0007669"/>
    <property type="project" value="UniProtKB-ARBA"/>
</dbReference>
<gene>
    <name evidence="13" type="ORF">IAB44_04835</name>
</gene>
<dbReference type="FunFam" id="1.10.600.10:FF:000001">
    <property type="entry name" value="Geranylgeranyl diphosphate synthase"/>
    <property type="match status" value="1"/>
</dbReference>
<comment type="similarity">
    <text evidence="2 12">Belongs to the FPP/GGPP synthase family.</text>
</comment>
<dbReference type="GO" id="GO:0016114">
    <property type="term" value="P:terpenoid biosynthetic process"/>
    <property type="evidence" value="ECO:0007669"/>
    <property type="project" value="UniProtKB-ARBA"/>
</dbReference>
<evidence type="ECO:0000256" key="3">
    <source>
        <dbReference type="ARBA" id="ARBA00012439"/>
    </source>
</evidence>
<accession>A0A9D1ERG9</accession>
<dbReference type="Proteomes" id="UP000823935">
    <property type="component" value="Unassembled WGS sequence"/>
</dbReference>
<dbReference type="AlphaFoldDB" id="A0A9D1ERG9"/>
<evidence type="ECO:0000256" key="10">
    <source>
        <dbReference type="ARBA" id="ARBA00032873"/>
    </source>
</evidence>
<dbReference type="InterPro" id="IPR053378">
    <property type="entry name" value="Prenyl_diphosphate_synthase"/>
</dbReference>
<dbReference type="GO" id="GO:0046872">
    <property type="term" value="F:metal ion binding"/>
    <property type="evidence" value="ECO:0007669"/>
    <property type="project" value="UniProtKB-KW"/>
</dbReference>
<evidence type="ECO:0000256" key="7">
    <source>
        <dbReference type="ARBA" id="ARBA00022842"/>
    </source>
</evidence>
<dbReference type="EC" id="2.5.1.10" evidence="3"/>
<dbReference type="PROSITE" id="PS00723">
    <property type="entry name" value="POLYPRENYL_SYNTHASE_1"/>
    <property type="match status" value="1"/>
</dbReference>
<dbReference type="SFLD" id="SFLDS00005">
    <property type="entry name" value="Isoprenoid_Synthase_Type_I"/>
    <property type="match status" value="1"/>
</dbReference>
<evidence type="ECO:0000256" key="6">
    <source>
        <dbReference type="ARBA" id="ARBA00022723"/>
    </source>
</evidence>
<dbReference type="SFLD" id="SFLDG01017">
    <property type="entry name" value="Polyprenyl_Transferase_Like"/>
    <property type="match status" value="1"/>
</dbReference>
<comment type="catalytic activity">
    <reaction evidence="11">
        <text>isopentenyl diphosphate + (2E)-geranyl diphosphate = (2E,6E)-farnesyl diphosphate + diphosphate</text>
        <dbReference type="Rhea" id="RHEA:19361"/>
        <dbReference type="ChEBI" id="CHEBI:33019"/>
        <dbReference type="ChEBI" id="CHEBI:58057"/>
        <dbReference type="ChEBI" id="CHEBI:128769"/>
        <dbReference type="ChEBI" id="CHEBI:175763"/>
        <dbReference type="EC" id="2.5.1.10"/>
    </reaction>
</comment>
<dbReference type="SUPFAM" id="SSF48576">
    <property type="entry name" value="Terpenoid synthases"/>
    <property type="match status" value="1"/>
</dbReference>
<evidence type="ECO:0000256" key="9">
    <source>
        <dbReference type="ARBA" id="ARBA00032380"/>
    </source>
</evidence>
<name>A0A9D1ERG9_9FIRM</name>
<dbReference type="EMBL" id="DVIQ01000024">
    <property type="protein sequence ID" value="HIS30864.1"/>
    <property type="molecule type" value="Genomic_DNA"/>
</dbReference>
<protein>
    <recommendedName>
        <fullName evidence="4">Farnesyl diphosphate synthase</fullName>
        <ecNumber evidence="3">2.5.1.10</ecNumber>
    </recommendedName>
    <alternativeName>
        <fullName evidence="10">(2E,6E)-farnesyl diphosphate synthase</fullName>
    </alternativeName>
    <alternativeName>
        <fullName evidence="9">Geranyltranstransferase</fullName>
    </alternativeName>
</protein>